<feature type="region of interest" description="Disordered" evidence="5">
    <location>
        <begin position="125"/>
        <end position="332"/>
    </location>
</feature>
<dbReference type="RefSeq" id="XP_001791893.1">
    <property type="nucleotide sequence ID" value="XM_001791841.1"/>
</dbReference>
<evidence type="ECO:0008006" key="10">
    <source>
        <dbReference type="Google" id="ProtNLM"/>
    </source>
</evidence>
<evidence type="ECO:0000256" key="2">
    <source>
        <dbReference type="ARBA" id="ARBA00010291"/>
    </source>
</evidence>
<dbReference type="PANTHER" id="PTHR16684">
    <property type="entry name" value="CENTROMERE PROTEIN C"/>
    <property type="match status" value="1"/>
</dbReference>
<dbReference type="EMBL" id="CH445326">
    <property type="protein sequence ID" value="EAT90894.2"/>
    <property type="molecule type" value="Genomic_DNA"/>
</dbReference>
<evidence type="ECO:0000259" key="6">
    <source>
        <dbReference type="Pfam" id="PF11699"/>
    </source>
</evidence>
<feature type="compositionally biased region" description="Low complexity" evidence="5">
    <location>
        <begin position="278"/>
        <end position="289"/>
    </location>
</feature>
<comment type="subcellular location">
    <subcellularLocation>
        <location evidence="1">Nucleus</location>
    </subcellularLocation>
</comment>
<accession>Q0V419</accession>
<evidence type="ECO:0000256" key="5">
    <source>
        <dbReference type="SAM" id="MobiDB-lite"/>
    </source>
</evidence>
<dbReference type="STRING" id="321614.Q0V419"/>
<gene>
    <name evidence="8" type="ORF">SNOG_01245</name>
</gene>
<organism evidence="8 9">
    <name type="scientific">Phaeosphaeria nodorum (strain SN15 / ATCC MYA-4574 / FGSC 10173)</name>
    <name type="common">Glume blotch fungus</name>
    <name type="synonym">Parastagonospora nodorum</name>
    <dbReference type="NCBI Taxonomy" id="321614"/>
    <lineage>
        <taxon>Eukaryota</taxon>
        <taxon>Fungi</taxon>
        <taxon>Dikarya</taxon>
        <taxon>Ascomycota</taxon>
        <taxon>Pezizomycotina</taxon>
        <taxon>Dothideomycetes</taxon>
        <taxon>Pleosporomycetidae</taxon>
        <taxon>Pleosporales</taxon>
        <taxon>Pleosporineae</taxon>
        <taxon>Phaeosphaeriaceae</taxon>
        <taxon>Parastagonospora</taxon>
    </lineage>
</organism>
<evidence type="ECO:0000259" key="7">
    <source>
        <dbReference type="Pfam" id="PF15624"/>
    </source>
</evidence>
<dbReference type="InterPro" id="IPR011051">
    <property type="entry name" value="RmlC_Cupin_sf"/>
</dbReference>
<dbReference type="VEuPathDB" id="FungiDB:JI435_012450"/>
<dbReference type="Pfam" id="PF11699">
    <property type="entry name" value="CENP-C_C"/>
    <property type="match status" value="1"/>
</dbReference>
<dbReference type="GO" id="GO:0005634">
    <property type="term" value="C:nucleus"/>
    <property type="evidence" value="ECO:0007669"/>
    <property type="project" value="UniProtKB-SubCell"/>
</dbReference>
<dbReference type="Gene3D" id="2.60.120.10">
    <property type="entry name" value="Jelly Rolls"/>
    <property type="match status" value="1"/>
</dbReference>
<dbReference type="GO" id="GO:0051382">
    <property type="term" value="P:kinetochore assembly"/>
    <property type="evidence" value="ECO:0000318"/>
    <property type="project" value="GO_Central"/>
</dbReference>
<dbReference type="KEGG" id="pno:SNOG_01245"/>
<dbReference type="GeneID" id="5968738"/>
<dbReference type="InParanoid" id="Q0V419"/>
<proteinExistence type="inferred from homology"/>
<feature type="region of interest" description="Disordered" evidence="5">
    <location>
        <begin position="40"/>
        <end position="91"/>
    </location>
</feature>
<keyword evidence="4" id="KW-0539">Nucleus</keyword>
<evidence type="ECO:0000313" key="8">
    <source>
        <dbReference type="EMBL" id="EAT90894.2"/>
    </source>
</evidence>
<evidence type="ECO:0000256" key="4">
    <source>
        <dbReference type="ARBA" id="ARBA00023242"/>
    </source>
</evidence>
<reference evidence="9" key="1">
    <citation type="journal article" date="2007" name="Plant Cell">
        <title>Dothideomycete-plant interactions illuminated by genome sequencing and EST analysis of the wheat pathogen Stagonospora nodorum.</title>
        <authorList>
            <person name="Hane J.K."/>
            <person name="Lowe R.G."/>
            <person name="Solomon P.S."/>
            <person name="Tan K.C."/>
            <person name="Schoch C.L."/>
            <person name="Spatafora J.W."/>
            <person name="Crous P.W."/>
            <person name="Kodira C."/>
            <person name="Birren B.W."/>
            <person name="Galagan J.E."/>
            <person name="Torriani S.F."/>
            <person name="McDonald B.A."/>
            <person name="Oliver R.P."/>
        </authorList>
    </citation>
    <scope>NUCLEOTIDE SEQUENCE [LARGE SCALE GENOMIC DNA]</scope>
    <source>
        <strain evidence="9">SN15 / ATCC MYA-4574 / FGSC 10173</strain>
    </source>
</reference>
<comment type="similarity">
    <text evidence="2">Belongs to the CENP-C/MIF2 family.</text>
</comment>
<evidence type="ECO:0000256" key="1">
    <source>
        <dbReference type="ARBA" id="ARBA00004123"/>
    </source>
</evidence>
<feature type="compositionally biased region" description="Acidic residues" evidence="5">
    <location>
        <begin position="131"/>
        <end position="149"/>
    </location>
</feature>
<dbReference type="GO" id="GO:0000776">
    <property type="term" value="C:kinetochore"/>
    <property type="evidence" value="ECO:0007669"/>
    <property type="project" value="InterPro"/>
</dbReference>
<name>Q0V419_PHANO</name>
<feature type="domain" description="Mif2/CENP-C cupin" evidence="6">
    <location>
        <begin position="494"/>
        <end position="560"/>
    </location>
</feature>
<evidence type="ECO:0000256" key="3">
    <source>
        <dbReference type="ARBA" id="ARBA00023125"/>
    </source>
</evidence>
<feature type="compositionally biased region" description="Low complexity" evidence="5">
    <location>
        <begin position="258"/>
        <end position="269"/>
    </location>
</feature>
<dbReference type="Proteomes" id="UP000001055">
    <property type="component" value="Unassembled WGS sequence"/>
</dbReference>
<evidence type="ECO:0000313" key="9">
    <source>
        <dbReference type="Proteomes" id="UP000001055"/>
    </source>
</evidence>
<feature type="domain" description="Mif2 N-terminal" evidence="7">
    <location>
        <begin position="14"/>
        <end position="77"/>
    </location>
</feature>
<sequence length="777" mass="86179">MAPQRKRENRENQFYNVGVQGRKTGITLADRGVYDEHGLEPISGIFSSPEKSPPKRGDAVNASESMDIQERQRRGQRANVYDIPEDGSPVPQTSAVLEESFVQEEITANEDSVVFNEVAEESSIAQIGDDTINDAEAVEDLVEQEESELAPEPVKEPARRGRKRKSDVLEPVEEEGSALAKSRKRGATSAQASEMQKKEKGVAPAPAASSRRSKRVSDMTEQTDQDVSALDGAHDAPPPAKKRGRPPRAKSEAKGNTVASKPSKVAASKADAKDNLVTTKITKGAAAKAKPTEVFKKPPKPAPKPKEKPVTKGKERAHSNDRAPETTEAEAGKLVDVHGHPLNKKDIEQMSTMSTGSRYGRGRHLSVFRELEPEAVARVGRTGRHRVQPIDFWKNDRIAYDPTGSMTSIVKNQYVEPERKAYKASSTKGKKRNLTAIEEEEVELDPWEEEDGTLVGNYRDFDAATDATTNEVLEGQIAWAQKGMQPVDVPDGSFQYTKLASAGDFFNWGIIDLRVDQMKRTKNSRKMHMIFNVQSGTVEVKVHENEFTVHRGGVWQVPRGMLHFPSFLLPPHAVPAYSLYLGKRRNMDSSAAWSTGAPRTPGNNIATATSRFPDCLKYCATAVTLHLSRLGTLHVPTAYDVAQHDDYNVALLGQGKREARRTTCSRLLQQTGTQCRVTLHAVHLSSNRVTLQPPRLVFFITRSHSAMARDYASHWRSLRYQKTLKLTYHNRQHIPISRTSVAGRHVSSSPRHAKLLSRSRRSSFASFPFQSQLGLPE</sequence>
<dbReference type="InterPro" id="IPR028386">
    <property type="entry name" value="CENP-C/Mif2/cnp3"/>
</dbReference>
<dbReference type="PANTHER" id="PTHR16684:SF11">
    <property type="entry name" value="CENTROMERE PROTEIN C"/>
    <property type="match status" value="1"/>
</dbReference>
<dbReference type="InterPro" id="IPR014710">
    <property type="entry name" value="RmlC-like_jellyroll"/>
</dbReference>
<dbReference type="InterPro" id="IPR028929">
    <property type="entry name" value="Mif2_N"/>
</dbReference>
<dbReference type="AlphaFoldDB" id="Q0V419"/>
<keyword evidence="3" id="KW-0238">DNA-binding</keyword>
<dbReference type="Pfam" id="PF15624">
    <property type="entry name" value="Mif2_N"/>
    <property type="match status" value="1"/>
</dbReference>
<dbReference type="SUPFAM" id="SSF51182">
    <property type="entry name" value="RmlC-like cupins"/>
    <property type="match status" value="1"/>
</dbReference>
<dbReference type="GO" id="GO:0051315">
    <property type="term" value="P:attachment of mitotic spindle microtubules to kinetochore"/>
    <property type="evidence" value="ECO:0000318"/>
    <property type="project" value="GO_Central"/>
</dbReference>
<feature type="compositionally biased region" description="Basic and acidic residues" evidence="5">
    <location>
        <begin position="304"/>
        <end position="332"/>
    </location>
</feature>
<dbReference type="InterPro" id="IPR025974">
    <property type="entry name" value="Mif2/CENP-C_cupin"/>
</dbReference>
<dbReference type="GO" id="GO:0019237">
    <property type="term" value="F:centromeric DNA binding"/>
    <property type="evidence" value="ECO:0000318"/>
    <property type="project" value="GO_Central"/>
</dbReference>
<dbReference type="GO" id="GO:0051455">
    <property type="term" value="P:spindle attachment to meiosis I kinetochore"/>
    <property type="evidence" value="ECO:0000318"/>
    <property type="project" value="GO_Central"/>
</dbReference>
<protein>
    <recommendedName>
        <fullName evidence="10">Mif2/CENP-C cupin domain-containing protein</fullName>
    </recommendedName>
</protein>